<dbReference type="WBParaSite" id="TASK_0000393101-mRNA-1">
    <property type="protein sequence ID" value="TASK_0000393101-mRNA-1"/>
    <property type="gene ID" value="TASK_0000393101"/>
</dbReference>
<dbReference type="InterPro" id="IPR011009">
    <property type="entry name" value="Kinase-like_dom_sf"/>
</dbReference>
<reference evidence="1 2" key="2">
    <citation type="submission" date="2018-11" db="EMBL/GenBank/DDBJ databases">
        <authorList>
            <consortium name="Pathogen Informatics"/>
        </authorList>
    </citation>
    <scope>NUCLEOTIDE SEQUENCE [LARGE SCALE GENOMIC DNA]</scope>
</reference>
<accession>A0A0R3W2A8</accession>
<dbReference type="STRING" id="60517.A0A0R3W2A8"/>
<evidence type="ECO:0000313" key="3">
    <source>
        <dbReference type="WBParaSite" id="TASK_0000393101-mRNA-1"/>
    </source>
</evidence>
<dbReference type="AlphaFoldDB" id="A0A0R3W2A8"/>
<keyword evidence="2" id="KW-1185">Reference proteome</keyword>
<evidence type="ECO:0000313" key="1">
    <source>
        <dbReference type="EMBL" id="VDK32601.1"/>
    </source>
</evidence>
<reference evidence="3" key="1">
    <citation type="submission" date="2017-02" db="UniProtKB">
        <authorList>
            <consortium name="WormBaseParasite"/>
        </authorList>
    </citation>
    <scope>IDENTIFICATION</scope>
</reference>
<evidence type="ECO:0000313" key="2">
    <source>
        <dbReference type="Proteomes" id="UP000282613"/>
    </source>
</evidence>
<proteinExistence type="predicted"/>
<dbReference type="Proteomes" id="UP000282613">
    <property type="component" value="Unassembled WGS sequence"/>
</dbReference>
<dbReference type="EMBL" id="UYRS01018320">
    <property type="protein sequence ID" value="VDK32601.1"/>
    <property type="molecule type" value="Genomic_DNA"/>
</dbReference>
<name>A0A0R3W2A8_TAEAS</name>
<sequence>MYGHATVQDWLHTRRFLIGRLPNVSAPLRQFFKACLTHHYNKRLSIDGVKRIEFYRDVSWKEVVACKLEPPYHPSEMEVSPAKKMCNINPFDPLLVAAAYGANMPLIDGRLRKIRDKCGVRRLMVVPPNHKDLAQAKLTAEHIDELFANFDFVNPHSLCSCCGYRGRQANFGLSCWSLTCDAWSKWCLLLLFLVCMHELLIWLQCTPFVD</sequence>
<organism evidence="3">
    <name type="scientific">Taenia asiatica</name>
    <name type="common">Asian tapeworm</name>
    <dbReference type="NCBI Taxonomy" id="60517"/>
    <lineage>
        <taxon>Eukaryota</taxon>
        <taxon>Metazoa</taxon>
        <taxon>Spiralia</taxon>
        <taxon>Lophotrochozoa</taxon>
        <taxon>Platyhelminthes</taxon>
        <taxon>Cestoda</taxon>
        <taxon>Eucestoda</taxon>
        <taxon>Cyclophyllidea</taxon>
        <taxon>Taeniidae</taxon>
        <taxon>Taenia</taxon>
    </lineage>
</organism>
<dbReference type="OrthoDB" id="10552740at2759"/>
<protein>
    <submittedName>
        <fullName evidence="3">Mitochondrial ribosomal protein S24</fullName>
    </submittedName>
</protein>
<gene>
    <name evidence="1" type="ORF">TASK_LOCUS3932</name>
</gene>
<dbReference type="SUPFAM" id="SSF56112">
    <property type="entry name" value="Protein kinase-like (PK-like)"/>
    <property type="match status" value="1"/>
</dbReference>